<evidence type="ECO:0000259" key="5">
    <source>
        <dbReference type="Pfam" id="PF00080"/>
    </source>
</evidence>
<dbReference type="RefSeq" id="WP_378406486.1">
    <property type="nucleotide sequence ID" value="NZ_JBHTCS010000017.1"/>
</dbReference>
<dbReference type="Pfam" id="PF00080">
    <property type="entry name" value="Sod_Cu"/>
    <property type="match status" value="1"/>
</dbReference>
<feature type="region of interest" description="Disordered" evidence="4">
    <location>
        <begin position="146"/>
        <end position="172"/>
    </location>
</feature>
<comment type="caution">
    <text evidence="6">The sequence shown here is derived from an EMBL/GenBank/DDBJ whole genome shotgun (WGS) entry which is preliminary data.</text>
</comment>
<keyword evidence="7" id="KW-1185">Reference proteome</keyword>
<dbReference type="EC" id="1.15.1.1" evidence="3"/>
<organism evidence="6 7">
    <name type="scientific">Rhodococcus daqingensis</name>
    <dbReference type="NCBI Taxonomy" id="2479363"/>
    <lineage>
        <taxon>Bacteria</taxon>
        <taxon>Bacillati</taxon>
        <taxon>Actinomycetota</taxon>
        <taxon>Actinomycetes</taxon>
        <taxon>Mycobacteriales</taxon>
        <taxon>Nocardiaceae</taxon>
        <taxon>Rhodococcus</taxon>
    </lineage>
</organism>
<gene>
    <name evidence="6" type="ORF">ACFQS9_16460</name>
</gene>
<evidence type="ECO:0000256" key="1">
    <source>
        <dbReference type="ARBA" id="ARBA00010457"/>
    </source>
</evidence>
<feature type="compositionally biased region" description="Basic and acidic residues" evidence="4">
    <location>
        <begin position="1"/>
        <end position="10"/>
    </location>
</feature>
<keyword evidence="3" id="KW-0560">Oxidoreductase</keyword>
<proteinExistence type="inferred from homology"/>
<keyword evidence="3" id="KW-0186">Copper</keyword>
<sequence length="250" mass="25320">MALLTRRDSHLGGAESARRTSRGSWRVVAPMVAIAALGLTACSNGQDPSDVPGTTPPVWTGAAAPAAGHGAAEGGHGGASTDVQDQIDVELKDAKGAEVGTVRFTDGNGFVQVSVEAEHLTPGFHGLHVHEVAKCEANSVAPSGGAPGDFLSAGGHFQAEGHTGHPASGDLTSLQVREDGTAELVTTTDAFTLEDLRNHGKGTAIVVHAGADNFANIPNRYTLPDNAPVPDQTTLATGDAGGRVACAVIE</sequence>
<evidence type="ECO:0000313" key="6">
    <source>
        <dbReference type="EMBL" id="MFC7449491.1"/>
    </source>
</evidence>
<reference evidence="7" key="1">
    <citation type="journal article" date="2019" name="Int. J. Syst. Evol. Microbiol.">
        <title>The Global Catalogue of Microorganisms (GCM) 10K type strain sequencing project: providing services to taxonomists for standard genome sequencing and annotation.</title>
        <authorList>
            <consortium name="The Broad Institute Genomics Platform"/>
            <consortium name="The Broad Institute Genome Sequencing Center for Infectious Disease"/>
            <person name="Wu L."/>
            <person name="Ma J."/>
        </authorList>
    </citation>
    <scope>NUCLEOTIDE SEQUENCE [LARGE SCALE GENOMIC DNA]</scope>
    <source>
        <strain evidence="7">ICMP 19430</strain>
    </source>
</reference>
<evidence type="ECO:0000256" key="2">
    <source>
        <dbReference type="ARBA" id="ARBA00024900"/>
    </source>
</evidence>
<evidence type="ECO:0000256" key="3">
    <source>
        <dbReference type="RuleBase" id="RU000393"/>
    </source>
</evidence>
<feature type="region of interest" description="Disordered" evidence="4">
    <location>
        <begin position="46"/>
        <end position="81"/>
    </location>
</feature>
<dbReference type="EMBL" id="JBHTCS010000017">
    <property type="protein sequence ID" value="MFC7449491.1"/>
    <property type="molecule type" value="Genomic_DNA"/>
</dbReference>
<dbReference type="CDD" id="cd00305">
    <property type="entry name" value="Cu-Zn_Superoxide_Dismutase"/>
    <property type="match status" value="1"/>
</dbReference>
<dbReference type="PROSITE" id="PS00332">
    <property type="entry name" value="SOD_CU_ZN_2"/>
    <property type="match status" value="1"/>
</dbReference>
<keyword evidence="3" id="KW-0479">Metal-binding</keyword>
<feature type="region of interest" description="Disordered" evidence="4">
    <location>
        <begin position="1"/>
        <end position="22"/>
    </location>
</feature>
<dbReference type="SUPFAM" id="SSF49329">
    <property type="entry name" value="Cu,Zn superoxide dismutase-like"/>
    <property type="match status" value="1"/>
</dbReference>
<name>A0ABW2S056_9NOCA</name>
<accession>A0ABW2S056</accession>
<evidence type="ECO:0000313" key="7">
    <source>
        <dbReference type="Proteomes" id="UP001596484"/>
    </source>
</evidence>
<dbReference type="NCBIfam" id="NF047631">
    <property type="entry name" value="SodCMycob"/>
    <property type="match status" value="1"/>
</dbReference>
<dbReference type="InterPro" id="IPR018152">
    <property type="entry name" value="SOD_Cu/Zn_BS"/>
</dbReference>
<feature type="compositionally biased region" description="Low complexity" evidence="4">
    <location>
        <begin position="61"/>
        <end position="70"/>
    </location>
</feature>
<protein>
    <recommendedName>
        <fullName evidence="3">Superoxide dismutase [Cu-Zn]</fullName>
        <ecNumber evidence="3">1.15.1.1</ecNumber>
    </recommendedName>
</protein>
<comment type="cofactor">
    <cofactor evidence="3">
        <name>Cu cation</name>
        <dbReference type="ChEBI" id="CHEBI:23378"/>
    </cofactor>
    <text evidence="3">Binds 1 copper ion per subunit.</text>
</comment>
<comment type="similarity">
    <text evidence="1 3">Belongs to the Cu-Zn superoxide dismutase family.</text>
</comment>
<dbReference type="Gene3D" id="2.60.40.200">
    <property type="entry name" value="Superoxide dismutase, copper/zinc binding domain"/>
    <property type="match status" value="1"/>
</dbReference>
<dbReference type="Proteomes" id="UP001596484">
    <property type="component" value="Unassembled WGS sequence"/>
</dbReference>
<dbReference type="InterPro" id="IPR001424">
    <property type="entry name" value="SOD_Cu_Zn_dom"/>
</dbReference>
<keyword evidence="3" id="KW-0862">Zinc</keyword>
<evidence type="ECO:0000256" key="4">
    <source>
        <dbReference type="SAM" id="MobiDB-lite"/>
    </source>
</evidence>
<dbReference type="InterPro" id="IPR024134">
    <property type="entry name" value="SOD_Cu/Zn_/chaperone"/>
</dbReference>
<feature type="domain" description="Superoxide dismutase copper/zinc binding" evidence="5">
    <location>
        <begin position="100"/>
        <end position="249"/>
    </location>
</feature>
<dbReference type="InterPro" id="IPR036423">
    <property type="entry name" value="SOD-like_Cu/Zn_dom_sf"/>
</dbReference>
<comment type="catalytic activity">
    <reaction evidence="3">
        <text>2 superoxide + 2 H(+) = H2O2 + O2</text>
        <dbReference type="Rhea" id="RHEA:20696"/>
        <dbReference type="ChEBI" id="CHEBI:15378"/>
        <dbReference type="ChEBI" id="CHEBI:15379"/>
        <dbReference type="ChEBI" id="CHEBI:16240"/>
        <dbReference type="ChEBI" id="CHEBI:18421"/>
        <dbReference type="EC" id="1.15.1.1"/>
    </reaction>
</comment>
<comment type="function">
    <text evidence="2">Destroys radicals which are normally produced within the cells and which are toxic to biological systems. May play a role in favoring mycobacterial survival in phagocytes.</text>
</comment>
<comment type="cofactor">
    <cofactor evidence="3">
        <name>Zn(2+)</name>
        <dbReference type="ChEBI" id="CHEBI:29105"/>
    </cofactor>
    <text evidence="3">Binds 1 zinc ion per subunit.</text>
</comment>
<dbReference type="PANTHER" id="PTHR10003">
    <property type="entry name" value="SUPEROXIDE DISMUTASE CU-ZN -RELATED"/>
    <property type="match status" value="1"/>
</dbReference>